<dbReference type="RefSeq" id="WP_095621174.1">
    <property type="nucleotide sequence ID" value="NZ_NSKB01000004.1"/>
</dbReference>
<comment type="pathway">
    <text evidence="1">Carbohydrate metabolism; D-tagatose 6-phosphate degradation; D-glyceraldehyde 3-phosphate and glycerone phosphate from D-tagatose 6-phosphate: step 2/2.</text>
</comment>
<organism evidence="2 3">
    <name type="scientific">Halomonas salipaludis</name>
    <dbReference type="NCBI Taxonomy" id="2032625"/>
    <lineage>
        <taxon>Bacteria</taxon>
        <taxon>Pseudomonadati</taxon>
        <taxon>Pseudomonadota</taxon>
        <taxon>Gammaproteobacteria</taxon>
        <taxon>Oceanospirillales</taxon>
        <taxon>Halomonadaceae</taxon>
        <taxon>Halomonas</taxon>
    </lineage>
</organism>
<dbReference type="AlphaFoldDB" id="A0A2A2EWK1"/>
<dbReference type="Proteomes" id="UP000217771">
    <property type="component" value="Unassembled WGS sequence"/>
</dbReference>
<dbReference type="EMBL" id="NSKB01000004">
    <property type="protein sequence ID" value="PAU76785.1"/>
    <property type="molecule type" value="Genomic_DNA"/>
</dbReference>
<dbReference type="Pfam" id="PF08013">
    <property type="entry name" value="GatZ_KbaZ-like"/>
    <property type="match status" value="1"/>
</dbReference>
<dbReference type="NCBIfam" id="TIGR02810">
    <property type="entry name" value="agaZ_gatZ"/>
    <property type="match status" value="1"/>
</dbReference>
<dbReference type="Gene3D" id="3.20.20.70">
    <property type="entry name" value="Aldolase class I"/>
    <property type="match status" value="1"/>
</dbReference>
<dbReference type="GO" id="GO:0005975">
    <property type="term" value="P:carbohydrate metabolic process"/>
    <property type="evidence" value="ECO:0007669"/>
    <property type="project" value="InterPro"/>
</dbReference>
<dbReference type="SUPFAM" id="SSF51569">
    <property type="entry name" value="Aldolase"/>
    <property type="match status" value="1"/>
</dbReference>
<dbReference type="GO" id="GO:0005886">
    <property type="term" value="C:plasma membrane"/>
    <property type="evidence" value="ECO:0007669"/>
    <property type="project" value="TreeGrafter"/>
</dbReference>
<dbReference type="GO" id="GO:0009401">
    <property type="term" value="P:phosphoenolpyruvate-dependent sugar phosphotransferase system"/>
    <property type="evidence" value="ECO:0007669"/>
    <property type="project" value="TreeGrafter"/>
</dbReference>
<protein>
    <submittedName>
        <fullName evidence="2">D-tagatose-bisphosphate aldolase, class II, non-catalytic subunit</fullName>
    </submittedName>
</protein>
<dbReference type="InterPro" id="IPR012062">
    <property type="entry name" value="GatZ/KbaZ-like"/>
</dbReference>
<evidence type="ECO:0000313" key="2">
    <source>
        <dbReference type="EMBL" id="PAU76785.1"/>
    </source>
</evidence>
<dbReference type="GO" id="GO:2001059">
    <property type="term" value="P:D-tagatose 6-phosphate catabolic process"/>
    <property type="evidence" value="ECO:0007669"/>
    <property type="project" value="UniProtKB-UniPathway"/>
</dbReference>
<dbReference type="PIRSF" id="PIRSF009264">
    <property type="entry name" value="TagBP_ald_AgaZ"/>
    <property type="match status" value="1"/>
</dbReference>
<accession>A0A2A2EWK1</accession>
<dbReference type="PANTHER" id="PTHR32502">
    <property type="entry name" value="N-ACETYLGALACTOSAMINE PERMEASE II COMPONENT-RELATED"/>
    <property type="match status" value="1"/>
</dbReference>
<proteinExistence type="predicted"/>
<comment type="caution">
    <text evidence="2">The sequence shown here is derived from an EMBL/GenBank/DDBJ whole genome shotgun (WGS) entry which is preliminary data.</text>
</comment>
<name>A0A2A2EWK1_9GAMM</name>
<sequence>MTHPLDEIVAANRRGEMCGIPSVCSAHPLVLEAAIERALADATPLLVEATCNQVNQQGGYTGMTPVDFRDRVLALAARWGLPEAQLILGGDHLGPSPWQAESAEAAMAKAEAMVAAYAAAGFTKLHLDASMPCADDPPALDDATVAARAARLAQAAEQAAGEGRVQLRYVIGTEVPVPGGAQEHLDSLAVTGTAELQATLETHRQVFAAHGLSEAWQRVRGVVVQPGVEFGHTEVIDFVPAAAAELSAAIHAWPNLVFEAHSTDYQTPRAYRALVKGHFAILKVGPALTFALREALFALDHIALEAPAVAWKTPLRETLEVAMRVEPRYWQAYYEGSGDEQRFARRYSLSDRSRYYWAQPEVTAAVEALFDALDATVIPPTLISQYLPQQYQAIRRAELTADARALVRHHIDRTLGAYAEACAPPGRRAVG</sequence>
<evidence type="ECO:0000313" key="3">
    <source>
        <dbReference type="Proteomes" id="UP000217771"/>
    </source>
</evidence>
<dbReference type="UniPathway" id="UPA00704">
    <property type="reaction ID" value="UER00716"/>
</dbReference>
<dbReference type="Gene3D" id="1.10.400.20">
    <property type="entry name" value="putative tagatose 6-phosphate kinase domain like"/>
    <property type="match status" value="1"/>
</dbReference>
<dbReference type="OrthoDB" id="1672942at2"/>
<dbReference type="InterPro" id="IPR050303">
    <property type="entry name" value="GatZ_KbaZ_carbometab"/>
</dbReference>
<dbReference type="PANTHER" id="PTHR32502:SF2">
    <property type="entry name" value="D-TAGATOSE-1,6-BISPHOSPHATE ALDOLASE SUBUNIT KBAZ"/>
    <property type="match status" value="1"/>
</dbReference>
<gene>
    <name evidence="2" type="ORF">CK498_12470</name>
</gene>
<keyword evidence="3" id="KW-1185">Reference proteome</keyword>
<dbReference type="InterPro" id="IPR013785">
    <property type="entry name" value="Aldolase_TIM"/>
</dbReference>
<evidence type="ECO:0000256" key="1">
    <source>
        <dbReference type="ARBA" id="ARBA00005191"/>
    </source>
</evidence>
<reference evidence="2 3" key="1">
    <citation type="submission" date="2017-08" db="EMBL/GenBank/DDBJ databases">
        <title>Halomonas alkalisoli sp. nov., isolated from saline alkaline soil.</title>
        <authorList>
            <person name="Wang D."/>
            <person name="Zhang G."/>
        </authorList>
    </citation>
    <scope>NUCLEOTIDE SEQUENCE [LARGE SCALE GENOMIC DNA]</scope>
    <source>
        <strain evidence="2 3">WRN001</strain>
    </source>
</reference>